<keyword evidence="1" id="KW-0540">Nuclease</keyword>
<reference evidence="1" key="1">
    <citation type="journal article" date="2023" name="Science">
        <title>Elucidation of the pathway for biosynthesis of saponin adjuvants from the soapbark tree.</title>
        <authorList>
            <person name="Reed J."/>
            <person name="Orme A."/>
            <person name="El-Demerdash A."/>
            <person name="Owen C."/>
            <person name="Martin L.B.B."/>
            <person name="Misra R.C."/>
            <person name="Kikuchi S."/>
            <person name="Rejzek M."/>
            <person name="Martin A.C."/>
            <person name="Harkess A."/>
            <person name="Leebens-Mack J."/>
            <person name="Louveau T."/>
            <person name="Stephenson M.J."/>
            <person name="Osbourn A."/>
        </authorList>
    </citation>
    <scope>NUCLEOTIDE SEQUENCE</scope>
    <source>
        <strain evidence="1">S10</strain>
    </source>
</reference>
<protein>
    <submittedName>
        <fullName evidence="1">Exosome complex exonuclease</fullName>
    </submittedName>
</protein>
<keyword evidence="1" id="KW-0378">Hydrolase</keyword>
<name>A0AAD7LS81_QUISA</name>
<evidence type="ECO:0000313" key="2">
    <source>
        <dbReference type="Proteomes" id="UP001163823"/>
    </source>
</evidence>
<comment type="caution">
    <text evidence="1">The sequence shown here is derived from an EMBL/GenBank/DDBJ whole genome shotgun (WGS) entry which is preliminary data.</text>
</comment>
<keyword evidence="2" id="KW-1185">Reference proteome</keyword>
<dbReference type="EMBL" id="JARAOO010000007">
    <property type="protein sequence ID" value="KAJ7963152.1"/>
    <property type="molecule type" value="Genomic_DNA"/>
</dbReference>
<accession>A0AAD7LS81</accession>
<dbReference type="Proteomes" id="UP001163823">
    <property type="component" value="Chromosome 7"/>
</dbReference>
<dbReference type="AlphaFoldDB" id="A0AAD7LS81"/>
<evidence type="ECO:0000313" key="1">
    <source>
        <dbReference type="EMBL" id="KAJ7963152.1"/>
    </source>
</evidence>
<dbReference type="PANTHER" id="PTHR37763:SF1">
    <property type="entry name" value="EXOSOME COMPLEX EXONUCLEASE"/>
    <property type="match status" value="1"/>
</dbReference>
<dbReference type="GO" id="GO:0004527">
    <property type="term" value="F:exonuclease activity"/>
    <property type="evidence" value="ECO:0007669"/>
    <property type="project" value="UniProtKB-KW"/>
</dbReference>
<organism evidence="1 2">
    <name type="scientific">Quillaja saponaria</name>
    <name type="common">Soap bark tree</name>
    <dbReference type="NCBI Taxonomy" id="32244"/>
    <lineage>
        <taxon>Eukaryota</taxon>
        <taxon>Viridiplantae</taxon>
        <taxon>Streptophyta</taxon>
        <taxon>Embryophyta</taxon>
        <taxon>Tracheophyta</taxon>
        <taxon>Spermatophyta</taxon>
        <taxon>Magnoliopsida</taxon>
        <taxon>eudicotyledons</taxon>
        <taxon>Gunneridae</taxon>
        <taxon>Pentapetalae</taxon>
        <taxon>rosids</taxon>
        <taxon>fabids</taxon>
        <taxon>Fabales</taxon>
        <taxon>Quillajaceae</taxon>
        <taxon>Quillaja</taxon>
    </lineage>
</organism>
<gene>
    <name evidence="1" type="ORF">O6P43_018283</name>
</gene>
<dbReference type="PANTHER" id="PTHR37763">
    <property type="entry name" value="EXOSOME COMPLEX EXONUCLEASE"/>
    <property type="match status" value="1"/>
</dbReference>
<keyword evidence="1" id="KW-0269">Exonuclease</keyword>
<sequence>MAYRLQELLCSGNSFKAKKNGAFYLNSIPYHCSEEPYQDALPSEWYEKAFLKITKLTHLLKNLGLINGRLVDTSNDSFIIDDRIEHKMHTFKSLVRVFIGSPSMQNTINKNVLALSSLEGVKCESPFSKTSEREPMLVDSLTKVSNFLNISAQQRKVVRLKLGPQVTQHRKWTGSLKEVLNGLKFDLDSLNNRCPSKGTKMGRQIVYSCLKFLNEISGSSDLESASWMRFAPKRAVSSSDSHKWEDVLEMFNDLIQCLRSETGLQLRVTKLEVMKEGLAQIKNVLVDNNIGYKEARRQESLVQKKLSKTLGHSSRCLFTLLQYYLYGIATDIEVDIRGGIFGVGDDNRFCLSMGSILTSDDEKIVWGGIKQLDKVLGLFKFVWETAEMKGLLEMQGHLWCLGAESRKLSYRGKTFFVHGISL</sequence>
<proteinExistence type="predicted"/>